<dbReference type="AlphaFoldDB" id="A0A1P8B5H3"/>
<protein>
    <submittedName>
        <fullName evidence="3">Chloroplast thylakoid lumen protein</fullName>
    </submittedName>
</protein>
<evidence type="ECO:0007829" key="6">
    <source>
        <dbReference type="PeptideAtlas" id="A0A1P8B5H3"/>
    </source>
</evidence>
<gene>
    <name evidence="5" type="primary">MPH2</name>
    <name evidence="2 3" type="ordered locus">At4g02530</name>
    <name evidence="3" type="ORF">T10P11.17</name>
    <name evidence="3" type="ORF">T10P11_17</name>
</gene>
<evidence type="ECO:0000313" key="3">
    <source>
        <dbReference type="EMBL" id="ANM66840.1"/>
    </source>
</evidence>
<dbReference type="Araport" id="AT4G02530"/>
<dbReference type="EMBL" id="CP002687">
    <property type="protein sequence ID" value="ANM66840.1"/>
    <property type="molecule type" value="Genomic_DNA"/>
</dbReference>
<dbReference type="PANTHER" id="PTHR35742:SF1">
    <property type="entry name" value="THYLAKOID LUMENAL 16.5 KDA PROTEIN, CHLOROPLASTIC"/>
    <property type="match status" value="1"/>
</dbReference>
<dbReference type="ProteomicsDB" id="197705"/>
<evidence type="ECO:0000313" key="4">
    <source>
        <dbReference type="Proteomes" id="UP000006548"/>
    </source>
</evidence>
<dbReference type="Pfam" id="PF20675">
    <property type="entry name" value="MPH2"/>
    <property type="match status" value="1"/>
</dbReference>
<reference evidence="3 4" key="1">
    <citation type="journal article" date="1999" name="Nature">
        <title>Sequence and analysis of chromosome 4 of the plant Arabidopsis thaliana.</title>
        <authorList>
            <consortium name="EU"/>
            <consortium name="CSHL and WU Arabidopsis Sequencing Project"/>
            <person name="Mayer K."/>
            <person name="Schuller C."/>
            <person name="Wambutt R."/>
            <person name="Murphy G."/>
            <person name="Volckaert G."/>
            <person name="Pohl T."/>
            <person name="Dusterhoft A."/>
            <person name="Stiekema W."/>
            <person name="Entian K.D."/>
            <person name="Terryn N."/>
            <person name="Harris B."/>
            <person name="Ansorge W."/>
            <person name="Brandt P."/>
            <person name="Grivell L."/>
            <person name="Rieger M."/>
            <person name="Weichselgartner M."/>
            <person name="de Simone V."/>
            <person name="Obermaier B."/>
            <person name="Mache R."/>
            <person name="Muller M."/>
            <person name="Kreis M."/>
            <person name="Delseny M."/>
            <person name="Puigdomenech P."/>
            <person name="Watson M."/>
            <person name="Schmidtheini T."/>
            <person name="Reichert B."/>
            <person name="Portatelle D."/>
            <person name="Perez-Alonso M."/>
            <person name="Boutry M."/>
            <person name="Bancroft I."/>
            <person name="Vos P."/>
            <person name="Hoheisel J."/>
            <person name="Zimmermann W."/>
            <person name="Wedler H."/>
            <person name="Ridley P."/>
            <person name="Langham S.A."/>
            <person name="McCullagh B."/>
            <person name="Bilham L."/>
            <person name="Robben J."/>
            <person name="Van der Schueren J."/>
            <person name="Grymonprez B."/>
            <person name="Chuang Y.J."/>
            <person name="Vandenbussche F."/>
            <person name="Braeken M."/>
            <person name="Weltjens I."/>
            <person name="Voet M."/>
            <person name="Bastiaens I."/>
            <person name="Aert R."/>
            <person name="Defoor E."/>
            <person name="Weitzenegger T."/>
            <person name="Bothe G."/>
            <person name="Ramsperger U."/>
            <person name="Hilbert H."/>
            <person name="Braun M."/>
            <person name="Holzer E."/>
            <person name="Brandt A."/>
            <person name="Peters S."/>
            <person name="van Staveren M."/>
            <person name="Dirske W."/>
            <person name="Mooijman P."/>
            <person name="Klein Lankhorst R."/>
            <person name="Rose M."/>
            <person name="Hauf J."/>
            <person name="Kotter P."/>
            <person name="Berneiser S."/>
            <person name="Hempel S."/>
            <person name="Feldpausch M."/>
            <person name="Lamberth S."/>
            <person name="Van den Daele H."/>
            <person name="De Keyser A."/>
            <person name="Buysshaert C."/>
            <person name="Gielen J."/>
            <person name="Villarroel R."/>
            <person name="De Clercq R."/>
            <person name="Van Montagu M."/>
            <person name="Rogers J."/>
            <person name="Cronin A."/>
            <person name="Quail M."/>
            <person name="Bray-Allen S."/>
            <person name="Clark L."/>
            <person name="Doggett J."/>
            <person name="Hall S."/>
            <person name="Kay M."/>
            <person name="Lennard N."/>
            <person name="McLay K."/>
            <person name="Mayes R."/>
            <person name="Pettett A."/>
            <person name="Rajandream M.A."/>
            <person name="Lyne M."/>
            <person name="Benes V."/>
            <person name="Rechmann S."/>
            <person name="Borkova D."/>
            <person name="Blocker H."/>
            <person name="Scharfe M."/>
            <person name="Grimm M."/>
            <person name="Lohnert T.H."/>
            <person name="Dose S."/>
            <person name="de Haan M."/>
            <person name="Maarse A."/>
            <person name="Schafer M."/>
            <person name="Muller-Auer S."/>
            <person name="Gabel C."/>
            <person name="Fuchs M."/>
            <person name="Fartmann B."/>
            <person name="Granderath K."/>
            <person name="Dauner D."/>
            <person name="Herzl A."/>
            <person name="Neumann S."/>
            <person name="Argiriou A."/>
            <person name="Vitale D."/>
            <person name="Liguori R."/>
            <person name="Piravandi E."/>
            <person name="Massenet O."/>
            <person name="Quigley F."/>
            <person name="Clabauld G."/>
            <person name="Mundlein A."/>
            <person name="Felber R."/>
            <person name="Schnabl S."/>
            <person name="Hiller R."/>
            <person name="Schmidt W."/>
            <person name="Lecharny A."/>
            <person name="Aubourg S."/>
            <person name="Chefdor F."/>
            <person name="Cooke R."/>
            <person name="Berger C."/>
            <person name="Montfort A."/>
            <person name="Casacuberta E."/>
            <person name="Gibbons T."/>
            <person name="Weber N."/>
            <person name="Vandenbol M."/>
            <person name="Bargues M."/>
            <person name="Terol J."/>
            <person name="Torres A."/>
            <person name="Perez-Perez A."/>
            <person name="Purnelle B."/>
            <person name="Bent E."/>
            <person name="Johnson S."/>
            <person name="Tacon D."/>
            <person name="Jesse T."/>
            <person name="Heijnen L."/>
            <person name="Schwarz S."/>
            <person name="Scholler P."/>
            <person name="Heber S."/>
            <person name="Francs P."/>
            <person name="Bielke C."/>
            <person name="Frishman D."/>
            <person name="Haase D."/>
            <person name="Lemcke K."/>
            <person name="Mewes H.W."/>
            <person name="Stocker S."/>
            <person name="Zaccaria P."/>
            <person name="Bevan M."/>
            <person name="Wilson R.K."/>
            <person name="de la Bastide M."/>
            <person name="Habermann K."/>
            <person name="Parnell L."/>
            <person name="Dedhia N."/>
            <person name="Gnoj L."/>
            <person name="Schutz K."/>
            <person name="Huang E."/>
            <person name="Spiegel L."/>
            <person name="Sehkon M."/>
            <person name="Murray J."/>
            <person name="Sheet P."/>
            <person name="Cordes M."/>
            <person name="Abu-Threideh J."/>
            <person name="Stoneking T."/>
            <person name="Kalicki J."/>
            <person name="Graves T."/>
            <person name="Harmon G."/>
            <person name="Edwards J."/>
            <person name="Latreille P."/>
            <person name="Courtney L."/>
            <person name="Cloud J."/>
            <person name="Abbott A."/>
            <person name="Scott K."/>
            <person name="Johnson D."/>
            <person name="Minx P."/>
            <person name="Bentley D."/>
            <person name="Fulton B."/>
            <person name="Miller N."/>
            <person name="Greco T."/>
            <person name="Kemp K."/>
            <person name="Kramer J."/>
            <person name="Fulton L."/>
            <person name="Mardis E."/>
            <person name="Dante M."/>
            <person name="Pepin K."/>
            <person name="Hillier L."/>
            <person name="Nelson J."/>
            <person name="Spieth J."/>
            <person name="Ryan E."/>
            <person name="Andrews S."/>
            <person name="Geisel C."/>
            <person name="Layman D."/>
            <person name="Du H."/>
            <person name="Ali J."/>
            <person name="Berghoff A."/>
            <person name="Jones K."/>
            <person name="Drone K."/>
            <person name="Cotton M."/>
            <person name="Joshu C."/>
            <person name="Antonoiu B."/>
            <person name="Zidanic M."/>
            <person name="Strong C."/>
            <person name="Sun H."/>
            <person name="Lamar B."/>
            <person name="Yordan C."/>
            <person name="Ma P."/>
            <person name="Zhong J."/>
            <person name="Preston R."/>
            <person name="Vil D."/>
            <person name="Shekher M."/>
            <person name="Matero A."/>
            <person name="Shah R."/>
            <person name="Swaby I.K."/>
            <person name="O'Shaughnessy A."/>
            <person name="Rodriguez M."/>
            <person name="Hoffmann J."/>
            <person name="Till S."/>
            <person name="Granat S."/>
            <person name="Shohdy N."/>
            <person name="Hasegawa A."/>
            <person name="Hameed A."/>
            <person name="Lodhi M."/>
            <person name="Johnson A."/>
            <person name="Chen E."/>
            <person name="Marra M."/>
            <person name="Martienssen R."/>
            <person name="McCombie W.R."/>
        </authorList>
    </citation>
    <scope>NUCLEOTIDE SEQUENCE [LARGE SCALE GENOMIC DNA]</scope>
    <source>
        <strain evidence="4">cv. Columbia</strain>
    </source>
</reference>
<feature type="domain" description="Maintenance of Photosystem II under High light 2 C-terminal" evidence="1">
    <location>
        <begin position="161"/>
        <end position="266"/>
    </location>
</feature>
<dbReference type="PANTHER" id="PTHR35742">
    <property type="entry name" value="THYLAKOID LUMENAL 16.5 KDA PROTEIN, CHLOROPLASTIC"/>
    <property type="match status" value="1"/>
</dbReference>
<keyword evidence="4" id="KW-1185">Reference proteome</keyword>
<dbReference type="InterPro" id="IPR049072">
    <property type="entry name" value="MPH2_C"/>
</dbReference>
<dbReference type="ExpressionAtlas" id="A0A1P8B5H3">
    <property type="expression patterns" value="baseline and differential"/>
</dbReference>
<dbReference type="InterPro" id="IPR038862">
    <property type="entry name" value="MPH2"/>
</dbReference>
<evidence type="ECO:0000313" key="2">
    <source>
        <dbReference type="Araport" id="AT4G02530"/>
    </source>
</evidence>
<proteinExistence type="evidence at protein level"/>
<reference evidence="4" key="2">
    <citation type="journal article" date="2017" name="Plant J.">
        <title>Araport11: a complete reannotation of the Arabidopsis thaliana reference genome.</title>
        <authorList>
            <person name="Cheng C.Y."/>
            <person name="Krishnakumar V."/>
            <person name="Chan A.P."/>
            <person name="Thibaud-Nissen F."/>
            <person name="Schobel S."/>
            <person name="Town C.D."/>
        </authorList>
    </citation>
    <scope>GENOME REANNOTATION</scope>
    <source>
        <strain evidence="4">cv. Columbia</strain>
    </source>
</reference>
<evidence type="ECO:0007829" key="7">
    <source>
        <dbReference type="ProteomicsDB" id="A0A1P8B5H3"/>
    </source>
</evidence>
<evidence type="ECO:0000313" key="5">
    <source>
        <dbReference type="TAIR" id="AT4G02530"/>
    </source>
</evidence>
<dbReference type="TAIR" id="AT4G02530">
    <property type="gene designation" value="MPH2"/>
</dbReference>
<dbReference type="GeneID" id="827927"/>
<keyword evidence="6 7" id="KW-1267">Proteomics identification</keyword>
<dbReference type="GO" id="GO:0010206">
    <property type="term" value="P:photosystem II repair"/>
    <property type="evidence" value="ECO:0007669"/>
    <property type="project" value="InterPro"/>
</dbReference>
<dbReference type="RefSeq" id="NP_192162.2">
    <property type="nucleotide sequence ID" value="NM_116487.4"/>
</dbReference>
<dbReference type="Proteomes" id="UP000006548">
    <property type="component" value="Chromosome 4"/>
</dbReference>
<accession>A0A1P8B5H3</accession>
<dbReference type="SMR" id="A0A1P8B5H3"/>
<sequence>MKKILRVSDWRKITQRNNLTKRDLIIISITLTHITFLFENANNKFHREAEMAKSLLCSSTLNPFFSTTLSSSKKNQIAYSGNSKNQTSSSLLWKRRELSLGFMSSLVAIGLVSNDRRRHDANAAILEADDDEELLEKVKQDRKKRIERQAVLNSAVKEKGYLQDLVYKLSKVGQAIENNDLPAAGLVLGKGIDTEWVKTVNLAFTKLSTSPEENTEVEAFNSSLASLITSVNKNDIESSKLAFVSSAGAFEKWTTLTGLLEQLKGL</sequence>
<organism evidence="3 4">
    <name type="scientific">Arabidopsis thaliana</name>
    <name type="common">Mouse-ear cress</name>
    <dbReference type="NCBI Taxonomy" id="3702"/>
    <lineage>
        <taxon>Eukaryota</taxon>
        <taxon>Viridiplantae</taxon>
        <taxon>Streptophyta</taxon>
        <taxon>Embryophyta</taxon>
        <taxon>Tracheophyta</taxon>
        <taxon>Spermatophyta</taxon>
        <taxon>Magnoliopsida</taxon>
        <taxon>eudicotyledons</taxon>
        <taxon>Gunneridae</taxon>
        <taxon>Pentapetalae</taxon>
        <taxon>rosids</taxon>
        <taxon>malvids</taxon>
        <taxon>Brassicales</taxon>
        <taxon>Brassicaceae</taxon>
        <taxon>Camelineae</taxon>
        <taxon>Arabidopsis</taxon>
    </lineage>
</organism>
<evidence type="ECO:0000259" key="1">
    <source>
        <dbReference type="Pfam" id="PF20675"/>
    </source>
</evidence>
<name>A0A1P8B5H3_ARATH</name>